<name>A0A8H7AF69_9EURO</name>
<dbReference type="EMBL" id="JAACFV010000089">
    <property type="protein sequence ID" value="KAF7506329.1"/>
    <property type="molecule type" value="Genomic_DNA"/>
</dbReference>
<gene>
    <name evidence="2" type="ORF">GJ744_011902</name>
</gene>
<dbReference type="OrthoDB" id="63533at2759"/>
<reference evidence="2" key="1">
    <citation type="submission" date="2020-02" db="EMBL/GenBank/DDBJ databases">
        <authorList>
            <person name="Palmer J.M."/>
        </authorList>
    </citation>
    <scope>NUCLEOTIDE SEQUENCE</scope>
    <source>
        <strain evidence="2">EPUS1.4</strain>
        <tissue evidence="2">Thallus</tissue>
    </source>
</reference>
<dbReference type="Proteomes" id="UP000606974">
    <property type="component" value="Unassembled WGS sequence"/>
</dbReference>
<feature type="signal peptide" evidence="1">
    <location>
        <begin position="1"/>
        <end position="18"/>
    </location>
</feature>
<feature type="chain" id="PRO_5034218762" description="Apple domain-containing protein" evidence="1">
    <location>
        <begin position="19"/>
        <end position="664"/>
    </location>
</feature>
<comment type="caution">
    <text evidence="2">The sequence shown here is derived from an EMBL/GenBank/DDBJ whole genome shotgun (WGS) entry which is preliminary data.</text>
</comment>
<accession>A0A8H7AF69</accession>
<evidence type="ECO:0008006" key="4">
    <source>
        <dbReference type="Google" id="ProtNLM"/>
    </source>
</evidence>
<keyword evidence="3" id="KW-1185">Reference proteome</keyword>
<evidence type="ECO:0000313" key="2">
    <source>
        <dbReference type="EMBL" id="KAF7506329.1"/>
    </source>
</evidence>
<protein>
    <recommendedName>
        <fullName evidence="4">Apple domain-containing protein</fullName>
    </recommendedName>
</protein>
<dbReference type="AlphaFoldDB" id="A0A8H7AF69"/>
<evidence type="ECO:0000256" key="1">
    <source>
        <dbReference type="SAM" id="SignalP"/>
    </source>
</evidence>
<sequence>MFRLMLMVILLLVTSVGGGPHAYKHAHKDKVIAHKHQHKDKVIARATTSTPAATLSFFQGPATPCSGPVCATAVPPSSHLCPANNDTAWTGSSTAQEYTVICDIDFPATHNIYPFVLAGSFEECMAQCESFNAKRDRGGIRCEGFVFAPERVLFSDDCYLKSSLDHPSSATISLIGATKAPSFSSVAIPLERFLSTSTPSATPAASSSSSVLSPPKVVRSQLHGASVNHPTTKWVYHEPAQPMKLEDNLLKPGINFDLITKFDIASDTGPLTSSLSPLNDELVDLSVVPHVSRDGGKGGELNNHHLFIFCDTASFTTTNETHKGDMVGFTSSSVAVDDGGNGISGNSLSLVDGIGQWNDDVGRMRGFSPMTHGEESFNIVLSGGGYRYAVWPVSSIISLNKTHAIQYASLVYDQVNMITQEASFTDLGNTLLTISVDENYGPTAERTVKQMFTQGEVMWGTIGGIRSWGSEGIGGMDGKVYLFGQSPQGVLVARTDPSKVADRDSFEYWTGSTWTSGQLPATATSFMIEHPVTDFDLFYSPYHKTFIMVYLTPHADNTFYYRYLQAPQPIIPAYTTTDGDNSDCDYVSEILLHPWSEEQTLYKAAIPPSGNYIYAGGVHAGYFGDDDITKGGTKMLISWTEHTGEDANTPKSGYAHMTAGVEME</sequence>
<evidence type="ECO:0000313" key="3">
    <source>
        <dbReference type="Proteomes" id="UP000606974"/>
    </source>
</evidence>
<keyword evidence="1" id="KW-0732">Signal</keyword>
<proteinExistence type="predicted"/>
<organism evidence="2 3">
    <name type="scientific">Endocarpon pusillum</name>
    <dbReference type="NCBI Taxonomy" id="364733"/>
    <lineage>
        <taxon>Eukaryota</taxon>
        <taxon>Fungi</taxon>
        <taxon>Dikarya</taxon>
        <taxon>Ascomycota</taxon>
        <taxon>Pezizomycotina</taxon>
        <taxon>Eurotiomycetes</taxon>
        <taxon>Chaetothyriomycetidae</taxon>
        <taxon>Verrucariales</taxon>
        <taxon>Verrucariaceae</taxon>
        <taxon>Endocarpon</taxon>
    </lineage>
</organism>